<comment type="similarity">
    <text evidence="3">Belongs to the OST3/OST6 family.</text>
</comment>
<keyword evidence="10" id="KW-0808">Transferase</keyword>
<dbReference type="GO" id="GO:0018279">
    <property type="term" value="P:protein N-linked glycosylation via asparagine"/>
    <property type="evidence" value="ECO:0007669"/>
    <property type="project" value="TreeGrafter"/>
</dbReference>
<dbReference type="Proteomes" id="UP001150538">
    <property type="component" value="Unassembled WGS sequence"/>
</dbReference>
<name>A0A9W7ZRV3_9FUNG</name>
<dbReference type="Gene3D" id="3.40.30.10">
    <property type="entry name" value="Glutaredoxin"/>
    <property type="match status" value="1"/>
</dbReference>
<feature type="transmembrane region" description="Helical" evidence="9">
    <location>
        <begin position="216"/>
        <end position="238"/>
    </location>
</feature>
<feature type="transmembrane region" description="Helical" evidence="9">
    <location>
        <begin position="132"/>
        <end position="150"/>
    </location>
</feature>
<evidence type="ECO:0000256" key="9">
    <source>
        <dbReference type="SAM" id="Phobius"/>
    </source>
</evidence>
<evidence type="ECO:0000313" key="11">
    <source>
        <dbReference type="Proteomes" id="UP001150538"/>
    </source>
</evidence>
<keyword evidence="8 9" id="KW-0472">Membrane</keyword>
<comment type="caution">
    <text evidence="10">The sequence shown here is derived from an EMBL/GenBank/DDBJ whole genome shotgun (WGS) entry which is preliminary data.</text>
</comment>
<proteinExistence type="inferred from homology"/>
<dbReference type="PANTHER" id="PTHR12692:SF0">
    <property type="entry name" value="GH11935P"/>
    <property type="match status" value="1"/>
</dbReference>
<keyword evidence="6" id="KW-0256">Endoplasmic reticulum</keyword>
<dbReference type="PANTHER" id="PTHR12692">
    <property type="entry name" value="DOLICHYL-DIPHOSPHOOLIGOSACCHARIDE--PROTEIN GLYCOSYLTRANSFERASE-RELATED"/>
    <property type="match status" value="1"/>
</dbReference>
<evidence type="ECO:0000256" key="1">
    <source>
        <dbReference type="ARBA" id="ARBA00002791"/>
    </source>
</evidence>
<dbReference type="EMBL" id="JANBPU010000182">
    <property type="protein sequence ID" value="KAJ1914745.1"/>
    <property type="molecule type" value="Genomic_DNA"/>
</dbReference>
<dbReference type="GO" id="GO:0016740">
    <property type="term" value="F:transferase activity"/>
    <property type="evidence" value="ECO:0007669"/>
    <property type="project" value="UniProtKB-KW"/>
</dbReference>
<keyword evidence="7 9" id="KW-1133">Transmembrane helix</keyword>
<keyword evidence="11" id="KW-1185">Reference proteome</keyword>
<protein>
    <submittedName>
        <fullName evidence="10">Oligosaccharyl transferase subunit ost3/OST6</fullName>
    </submittedName>
</protein>
<feature type="transmembrane region" description="Helical" evidence="9">
    <location>
        <begin position="184"/>
        <end position="204"/>
    </location>
</feature>
<evidence type="ECO:0000256" key="7">
    <source>
        <dbReference type="ARBA" id="ARBA00022989"/>
    </source>
</evidence>
<evidence type="ECO:0000256" key="5">
    <source>
        <dbReference type="ARBA" id="ARBA00022729"/>
    </source>
</evidence>
<evidence type="ECO:0000256" key="2">
    <source>
        <dbReference type="ARBA" id="ARBA00004477"/>
    </source>
</evidence>
<dbReference type="Pfam" id="PF04756">
    <property type="entry name" value="OST3_OST6"/>
    <property type="match status" value="1"/>
</dbReference>
<feature type="transmembrane region" description="Helical" evidence="9">
    <location>
        <begin position="103"/>
        <end position="120"/>
    </location>
</feature>
<accession>A0A9W7ZRV3</accession>
<keyword evidence="5" id="KW-0732">Signal</keyword>
<comment type="subcellular location">
    <subcellularLocation>
        <location evidence="2">Endoplasmic reticulum membrane</location>
        <topology evidence="2">Multi-pass membrane protein</topology>
    </subcellularLocation>
</comment>
<gene>
    <name evidence="10" type="primary">OST3</name>
    <name evidence="10" type="ORF">H4219_004653</name>
</gene>
<reference evidence="10" key="1">
    <citation type="submission" date="2022-07" db="EMBL/GenBank/DDBJ databases">
        <title>Phylogenomic reconstructions and comparative analyses of Kickxellomycotina fungi.</title>
        <authorList>
            <person name="Reynolds N.K."/>
            <person name="Stajich J.E."/>
            <person name="Barry K."/>
            <person name="Grigoriev I.V."/>
            <person name="Crous P."/>
            <person name="Smith M.E."/>
        </authorList>
    </citation>
    <scope>NUCLEOTIDE SEQUENCE</scope>
    <source>
        <strain evidence="10">NBRC 100468</strain>
    </source>
</reference>
<evidence type="ECO:0000256" key="6">
    <source>
        <dbReference type="ARBA" id="ARBA00022824"/>
    </source>
</evidence>
<evidence type="ECO:0000256" key="8">
    <source>
        <dbReference type="ARBA" id="ARBA00023136"/>
    </source>
</evidence>
<sequence length="248" mass="27867">MVDEPIRSISRYWKKNGQDDRLYFATIDAGTSSDIFEKLQLDNVPRLIAFPADIGQFKGSHKYPREINIVALKFDADAMAEQLSEELGVKLGTDVPFDYTKPLMYLGIVVVGGYVVYQLYQNLMRGGLIKSIAGVLSIVFILMMSSGYMWGKINQAPYIGASRGGEPSLFSPGNQIQFGIETQIVSALYALCAISVVGLTVHVPKIQNQERRTFMIFVWLIVLISTYSYLNVVFRIKIPSYPYRLLLP</sequence>
<evidence type="ECO:0000256" key="3">
    <source>
        <dbReference type="ARBA" id="ARBA00009561"/>
    </source>
</evidence>
<organism evidence="10 11">
    <name type="scientific">Mycoemilia scoparia</name>
    <dbReference type="NCBI Taxonomy" id="417184"/>
    <lineage>
        <taxon>Eukaryota</taxon>
        <taxon>Fungi</taxon>
        <taxon>Fungi incertae sedis</taxon>
        <taxon>Zoopagomycota</taxon>
        <taxon>Kickxellomycotina</taxon>
        <taxon>Kickxellomycetes</taxon>
        <taxon>Kickxellales</taxon>
        <taxon>Kickxellaceae</taxon>
        <taxon>Mycoemilia</taxon>
    </lineage>
</organism>
<dbReference type="AlphaFoldDB" id="A0A9W7ZRV3"/>
<evidence type="ECO:0000256" key="4">
    <source>
        <dbReference type="ARBA" id="ARBA00022692"/>
    </source>
</evidence>
<keyword evidence="4 9" id="KW-0812">Transmembrane</keyword>
<comment type="function">
    <text evidence="1">Subunit of the oligosaccharyl transferase (OST) complex that catalyzes the initial transfer of a defined glycan (Glc(3)Man(9)GlcNAc(2) in eukaryotes) from the lipid carrier dolichol-pyrophosphate to an asparagine residue within an Asn-X-Ser/Thr consensus motif in nascent polypeptide chains, the first step in protein N-glycosylation. N-glycosylation occurs cotranslationally and the complex associates with the Sec61 complex at the channel-forming translocon complex that mediates protein translocation across the endoplasmic reticulum (ER). All subunits are required for a maximal enzyme activity.</text>
</comment>
<dbReference type="InterPro" id="IPR021149">
    <property type="entry name" value="OligosaccharylTrfase_OST3/OST6"/>
</dbReference>
<evidence type="ECO:0000313" key="10">
    <source>
        <dbReference type="EMBL" id="KAJ1914745.1"/>
    </source>
</evidence>
<dbReference type="OrthoDB" id="67566at2759"/>
<dbReference type="GO" id="GO:0008250">
    <property type="term" value="C:oligosaccharyltransferase complex"/>
    <property type="evidence" value="ECO:0007669"/>
    <property type="project" value="TreeGrafter"/>
</dbReference>